<dbReference type="InterPro" id="IPR045584">
    <property type="entry name" value="Pilin-like"/>
</dbReference>
<keyword evidence="1" id="KW-0472">Membrane</keyword>
<reference evidence="2" key="1">
    <citation type="submission" date="2016-01" db="EMBL/GenBank/DDBJ databases">
        <authorList>
            <person name="Peeters C."/>
        </authorList>
    </citation>
    <scope>NUCLEOTIDE SEQUENCE [LARGE SCALE GENOMIC DNA]</scope>
    <source>
        <strain evidence="2">LMG 29318</strain>
    </source>
</reference>
<proteinExistence type="predicted"/>
<evidence type="ECO:0000313" key="3">
    <source>
        <dbReference type="Proteomes" id="UP000054870"/>
    </source>
</evidence>
<gene>
    <name evidence="2" type="ORF">AWB75_00562</name>
</gene>
<dbReference type="OrthoDB" id="8592370at2"/>
<sequence>MNERNKERAFSLLELMITLGVAAIIAAFAVPMYRTHVVKAHRFDAASALMRAVQFVETARLAQTSESGEGVALVAGLDQAPSNGTAVYRIAVQPESPTNGGYAIEATPVVRGAMEDDACGAFVIDATGLRWNHPAGSGTPLDAAQSAACWTGRG</sequence>
<feature type="transmembrane region" description="Helical" evidence="1">
    <location>
        <begin position="12"/>
        <end position="33"/>
    </location>
</feature>
<protein>
    <submittedName>
        <fullName evidence="2">Tfp pilus assembly protein PilE</fullName>
    </submittedName>
</protein>
<dbReference type="NCBIfam" id="TIGR02532">
    <property type="entry name" value="IV_pilin_GFxxxE"/>
    <property type="match status" value="1"/>
</dbReference>
<keyword evidence="1" id="KW-0812">Transmembrane</keyword>
<comment type="caution">
    <text evidence="2">The sequence shown here is derived from an EMBL/GenBank/DDBJ whole genome shotgun (WGS) entry which is preliminary data.</text>
</comment>
<dbReference type="RefSeq" id="WP_061122741.1">
    <property type="nucleotide sequence ID" value="NZ_FCOF02000002.1"/>
</dbReference>
<keyword evidence="1" id="KW-1133">Transmembrane helix</keyword>
<dbReference type="GO" id="GO:0043683">
    <property type="term" value="P:type IV pilus assembly"/>
    <property type="evidence" value="ECO:0007669"/>
    <property type="project" value="InterPro"/>
</dbReference>
<keyword evidence="3" id="KW-1185">Reference proteome</keyword>
<dbReference type="SUPFAM" id="SSF54523">
    <property type="entry name" value="Pili subunits"/>
    <property type="match status" value="1"/>
</dbReference>
<accession>A0A157ZD34</accession>
<organism evidence="2 3">
    <name type="scientific">Caballeronia catudaia</name>
    <dbReference type="NCBI Taxonomy" id="1777136"/>
    <lineage>
        <taxon>Bacteria</taxon>
        <taxon>Pseudomonadati</taxon>
        <taxon>Pseudomonadota</taxon>
        <taxon>Betaproteobacteria</taxon>
        <taxon>Burkholderiales</taxon>
        <taxon>Burkholderiaceae</taxon>
        <taxon>Caballeronia</taxon>
    </lineage>
</organism>
<dbReference type="EMBL" id="FCOF02000002">
    <property type="protein sequence ID" value="SAK43482.1"/>
    <property type="molecule type" value="Genomic_DNA"/>
</dbReference>
<dbReference type="InterPro" id="IPR031982">
    <property type="entry name" value="PilE-like"/>
</dbReference>
<evidence type="ECO:0000313" key="2">
    <source>
        <dbReference type="EMBL" id="SAK43482.1"/>
    </source>
</evidence>
<dbReference type="Pfam" id="PF16732">
    <property type="entry name" value="ComP_DUS"/>
    <property type="match status" value="1"/>
</dbReference>
<dbReference type="Proteomes" id="UP000054870">
    <property type="component" value="Unassembled WGS sequence"/>
</dbReference>
<name>A0A157ZD34_9BURK</name>
<dbReference type="Gene3D" id="3.30.700.10">
    <property type="entry name" value="Glycoprotein, Type 4 Pilin"/>
    <property type="match status" value="1"/>
</dbReference>
<evidence type="ECO:0000256" key="1">
    <source>
        <dbReference type="SAM" id="Phobius"/>
    </source>
</evidence>
<dbReference type="InterPro" id="IPR012902">
    <property type="entry name" value="N_methyl_site"/>
</dbReference>
<dbReference type="AlphaFoldDB" id="A0A157ZD34"/>
<dbReference type="Pfam" id="PF07963">
    <property type="entry name" value="N_methyl"/>
    <property type="match status" value="1"/>
</dbReference>